<organism evidence="1">
    <name type="scientific">Eucalyptus grandis</name>
    <name type="common">Flooded gum</name>
    <dbReference type="NCBI Taxonomy" id="71139"/>
    <lineage>
        <taxon>Eukaryota</taxon>
        <taxon>Viridiplantae</taxon>
        <taxon>Streptophyta</taxon>
        <taxon>Embryophyta</taxon>
        <taxon>Tracheophyta</taxon>
        <taxon>Spermatophyta</taxon>
        <taxon>Magnoliopsida</taxon>
        <taxon>eudicotyledons</taxon>
        <taxon>Gunneridae</taxon>
        <taxon>Pentapetalae</taxon>
        <taxon>rosids</taxon>
        <taxon>malvids</taxon>
        <taxon>Myrtales</taxon>
        <taxon>Myrtaceae</taxon>
        <taxon>Myrtoideae</taxon>
        <taxon>Eucalypteae</taxon>
        <taxon>Eucalyptus</taxon>
    </lineage>
</organism>
<sequence>MADPNPRPRGGFRCHHCAGPLSKDMEASDWNVSPLIRDSFSMVNPLASASLPASLAIARVLFVRHLEAVVLGRVVFGVRSRLVRFRSLSDFFFFDCFGVARFSDRFGCGRYGQRFLWIQPCDADCPEMGKRANVVAFPYWCTSSDSVLLSLCRIGRWCGTCSSTTCIFILSCNCVLPIASFSLSR</sequence>
<dbReference type="AlphaFoldDB" id="A0A059DHG1"/>
<gene>
    <name evidence="1" type="ORF">EUGRSUZ_A02080</name>
</gene>
<accession>A0A059DHG1</accession>
<dbReference type="InParanoid" id="A0A059DHG1"/>
<dbReference type="Gramene" id="KCW89846">
    <property type="protein sequence ID" value="KCW89846"/>
    <property type="gene ID" value="EUGRSUZ_A02080"/>
</dbReference>
<dbReference type="PANTHER" id="PTHR34459:SF3">
    <property type="entry name" value="OS01G0264500 PROTEIN"/>
    <property type="match status" value="1"/>
</dbReference>
<reference evidence="1" key="1">
    <citation type="submission" date="2013-07" db="EMBL/GenBank/DDBJ databases">
        <title>The genome of Eucalyptus grandis.</title>
        <authorList>
            <person name="Schmutz J."/>
            <person name="Hayes R."/>
            <person name="Myburg A."/>
            <person name="Tuskan G."/>
            <person name="Grattapaglia D."/>
            <person name="Rokhsar D.S."/>
        </authorList>
    </citation>
    <scope>NUCLEOTIDE SEQUENCE</scope>
    <source>
        <tissue evidence="1">Leaf extractions</tissue>
    </source>
</reference>
<dbReference type="STRING" id="71139.A0A059DHG1"/>
<protein>
    <submittedName>
        <fullName evidence="1">Uncharacterized protein</fullName>
    </submittedName>
</protein>
<name>A0A059DHG1_EUCGR</name>
<proteinExistence type="predicted"/>
<dbReference type="EMBL" id="KK198753">
    <property type="protein sequence ID" value="KCW89846.1"/>
    <property type="molecule type" value="Genomic_DNA"/>
</dbReference>
<dbReference type="PANTHER" id="PTHR34459">
    <property type="entry name" value="OS01G0264500 PROTEIN"/>
    <property type="match status" value="1"/>
</dbReference>
<dbReference type="eggNOG" id="ENOG502RZEA">
    <property type="taxonomic scope" value="Eukaryota"/>
</dbReference>
<evidence type="ECO:0000313" key="1">
    <source>
        <dbReference type="EMBL" id="KCW89846.1"/>
    </source>
</evidence>